<sequence>MTRPTKRQRLTIAQHDNVAGLERARHANDMRLKSEFEAIFAKYSKDFSEIGDEIDLKTGEIVVDNGHLATMRHELDVGVEVGSPGATGWGDEEQDFRYNGHGNVESMGEDDDADSMLAPDDEADDGTIEEQTTSVPERMATATKTSCRPIVGGASSSLTASRVDALLWNNLSILRSVLAIDIHLKGGKPTVTR</sequence>
<dbReference type="Gene3D" id="1.10.20.10">
    <property type="entry name" value="Histone, subunit A"/>
    <property type="match status" value="1"/>
</dbReference>
<protein>
    <recommendedName>
        <fullName evidence="4">Myb-like domain-containing protein</fullName>
    </recommendedName>
</protein>
<feature type="compositionally biased region" description="Acidic residues" evidence="1">
    <location>
        <begin position="107"/>
        <end position="128"/>
    </location>
</feature>
<comment type="caution">
    <text evidence="2">The sequence shown here is derived from an EMBL/GenBank/DDBJ whole genome shotgun (WGS) entry which is preliminary data.</text>
</comment>
<reference evidence="2" key="1">
    <citation type="submission" date="2022-10" db="EMBL/GenBank/DDBJ databases">
        <title>Culturing micro-colonial fungi from biological soil crusts in the Mojave desert and describing Neophaeococcomyces mojavensis, and introducing the new genera and species Taxawa tesnikishii.</title>
        <authorList>
            <person name="Kurbessoian T."/>
            <person name="Stajich J.E."/>
        </authorList>
    </citation>
    <scope>NUCLEOTIDE SEQUENCE</scope>
    <source>
        <strain evidence="2">TK_1</strain>
    </source>
</reference>
<dbReference type="Proteomes" id="UP001172684">
    <property type="component" value="Unassembled WGS sequence"/>
</dbReference>
<dbReference type="InterPro" id="IPR009072">
    <property type="entry name" value="Histone-fold"/>
</dbReference>
<keyword evidence="3" id="KW-1185">Reference proteome</keyword>
<dbReference type="PANTHER" id="PTHR15992">
    <property type="entry name" value="HOLLIDAY JUNCTION RECOGNITION PROTEIN"/>
    <property type="match status" value="1"/>
</dbReference>
<dbReference type="EMBL" id="JAPDRL010000119">
    <property type="protein sequence ID" value="KAJ9656648.1"/>
    <property type="molecule type" value="Genomic_DNA"/>
</dbReference>
<dbReference type="PANTHER" id="PTHR15992:SF5">
    <property type="entry name" value="HOLLIDAY JUNCTION RECOGNITION PROTEIN"/>
    <property type="match status" value="1"/>
</dbReference>
<organism evidence="2 3">
    <name type="scientific">Coniosporium apollinis</name>
    <dbReference type="NCBI Taxonomy" id="61459"/>
    <lineage>
        <taxon>Eukaryota</taxon>
        <taxon>Fungi</taxon>
        <taxon>Dikarya</taxon>
        <taxon>Ascomycota</taxon>
        <taxon>Pezizomycotina</taxon>
        <taxon>Dothideomycetes</taxon>
        <taxon>Dothideomycetes incertae sedis</taxon>
        <taxon>Coniosporium</taxon>
    </lineage>
</organism>
<evidence type="ECO:0000313" key="3">
    <source>
        <dbReference type="Proteomes" id="UP001172684"/>
    </source>
</evidence>
<evidence type="ECO:0000313" key="2">
    <source>
        <dbReference type="EMBL" id="KAJ9656648.1"/>
    </source>
</evidence>
<feature type="region of interest" description="Disordered" evidence="1">
    <location>
        <begin position="86"/>
        <end position="132"/>
    </location>
</feature>
<proteinExistence type="predicted"/>
<dbReference type="InterPro" id="IPR018465">
    <property type="entry name" value="Scm3/HJURP"/>
</dbReference>
<evidence type="ECO:0008006" key="4">
    <source>
        <dbReference type="Google" id="ProtNLM"/>
    </source>
</evidence>
<accession>A0ABQ9NG36</accession>
<gene>
    <name evidence="2" type="ORF">H2201_008475</name>
</gene>
<name>A0ABQ9NG36_9PEZI</name>
<dbReference type="Pfam" id="PF10384">
    <property type="entry name" value="Scm3"/>
    <property type="match status" value="1"/>
</dbReference>
<evidence type="ECO:0000256" key="1">
    <source>
        <dbReference type="SAM" id="MobiDB-lite"/>
    </source>
</evidence>